<name>A2Q4H9_MEDTR</name>
<dbReference type="EMBL" id="AC157488">
    <property type="protein sequence ID" value="ABN08529.1"/>
    <property type="molecule type" value="Genomic_DNA"/>
</dbReference>
<organism evidence="2">
    <name type="scientific">Medicago truncatula</name>
    <name type="common">Barrel medic</name>
    <name type="synonym">Medicago tribuloides</name>
    <dbReference type="NCBI Taxonomy" id="3880"/>
    <lineage>
        <taxon>Eukaryota</taxon>
        <taxon>Viridiplantae</taxon>
        <taxon>Streptophyta</taxon>
        <taxon>Embryophyta</taxon>
        <taxon>Tracheophyta</taxon>
        <taxon>Spermatophyta</taxon>
        <taxon>Magnoliopsida</taxon>
        <taxon>eudicotyledons</taxon>
        <taxon>Gunneridae</taxon>
        <taxon>Pentapetalae</taxon>
        <taxon>rosids</taxon>
        <taxon>fabids</taxon>
        <taxon>Fabales</taxon>
        <taxon>Fabaceae</taxon>
        <taxon>Papilionoideae</taxon>
        <taxon>50 kb inversion clade</taxon>
        <taxon>NPAAA clade</taxon>
        <taxon>Hologalegina</taxon>
        <taxon>IRL clade</taxon>
        <taxon>Trifolieae</taxon>
        <taxon>Medicago</taxon>
    </lineage>
</organism>
<feature type="transmembrane region" description="Helical" evidence="1">
    <location>
        <begin position="51"/>
        <end position="68"/>
    </location>
</feature>
<evidence type="ECO:0000256" key="1">
    <source>
        <dbReference type="SAM" id="Phobius"/>
    </source>
</evidence>
<keyword evidence="1" id="KW-0812">Transmembrane</keyword>
<accession>A2Q4H9</accession>
<evidence type="ECO:0000313" key="2">
    <source>
        <dbReference type="EMBL" id="ABN08529.1"/>
    </source>
</evidence>
<reference evidence="2" key="2">
    <citation type="submission" date="2007-03" db="EMBL/GenBank/DDBJ databases">
        <authorList>
            <consortium name="The International Medicago Genome Annotation Group"/>
        </authorList>
    </citation>
    <scope>NUCLEOTIDE SEQUENCE</scope>
</reference>
<keyword evidence="1" id="KW-0472">Membrane</keyword>
<evidence type="ECO:0008006" key="3">
    <source>
        <dbReference type="Google" id="ProtNLM"/>
    </source>
</evidence>
<proteinExistence type="predicted"/>
<reference evidence="2" key="1">
    <citation type="submission" date="2005-02" db="EMBL/GenBank/DDBJ databases">
        <authorList>
            <person name="Town C.D."/>
        </authorList>
    </citation>
    <scope>NUCLEOTIDE SEQUENCE</scope>
</reference>
<keyword evidence="1" id="KW-1133">Transmembrane helix</keyword>
<protein>
    <recommendedName>
        <fullName evidence="3">Transmembrane protein</fullName>
    </recommendedName>
</protein>
<dbReference type="AlphaFoldDB" id="A2Q4H9"/>
<sequence length="71" mass="8285">MKPFMQVNNQTLCSVFPYKNVSIIKWCSSIWSSCMQRNYQPLLNFSKQKDYRILYVTALCILVLLLQGCDG</sequence>
<gene>
    <name evidence="2" type="ORF">MtrDRAFT_AC157488g11v2</name>
</gene>